<evidence type="ECO:0000313" key="3">
    <source>
        <dbReference type="Proteomes" id="UP000051291"/>
    </source>
</evidence>
<dbReference type="AlphaFoldDB" id="A0A0R1ZDI5"/>
<dbReference type="Gene3D" id="3.30.2010.10">
    <property type="entry name" value="Metalloproteases ('zincins'), catalytic domain"/>
    <property type="match status" value="1"/>
</dbReference>
<dbReference type="STRING" id="1423820.FC64_GL000265"/>
<reference evidence="2 3" key="1">
    <citation type="journal article" date="2015" name="Genome Announc.">
        <title>Expanding the biotechnology potential of lactobacilli through comparative genomics of 213 strains and associated genera.</title>
        <authorList>
            <person name="Sun Z."/>
            <person name="Harris H.M."/>
            <person name="McCann A."/>
            <person name="Guo C."/>
            <person name="Argimon S."/>
            <person name="Zhang W."/>
            <person name="Yang X."/>
            <person name="Jeffery I.B."/>
            <person name="Cooney J.C."/>
            <person name="Kagawa T.F."/>
            <person name="Liu W."/>
            <person name="Song Y."/>
            <person name="Salvetti E."/>
            <person name="Wrobel A."/>
            <person name="Rasinkangas P."/>
            <person name="Parkhill J."/>
            <person name="Rea M.C."/>
            <person name="O'Sullivan O."/>
            <person name="Ritari J."/>
            <person name="Douillard F.P."/>
            <person name="Paul Ross R."/>
            <person name="Yang R."/>
            <person name="Briner A.E."/>
            <person name="Felis G.E."/>
            <person name="de Vos W.M."/>
            <person name="Barrangou R."/>
            <person name="Klaenhammer T.R."/>
            <person name="Caufield P.W."/>
            <person name="Cui Y."/>
            <person name="Zhang H."/>
            <person name="O'Toole P.W."/>
        </authorList>
    </citation>
    <scope>NUCLEOTIDE SEQUENCE [LARGE SCALE GENOMIC DNA]</scope>
    <source>
        <strain evidence="2 3">DSM 20653</strain>
    </source>
</reference>
<evidence type="ECO:0000259" key="1">
    <source>
        <dbReference type="SMART" id="SM00731"/>
    </source>
</evidence>
<dbReference type="NCBIfam" id="NF003339">
    <property type="entry name" value="PRK04351.1"/>
    <property type="match status" value="1"/>
</dbReference>
<feature type="domain" description="SprT-like" evidence="1">
    <location>
        <begin position="4"/>
        <end position="145"/>
    </location>
</feature>
<dbReference type="RefSeq" id="WP_057906415.1">
    <property type="nucleotide sequence ID" value="NZ_AYYZ01000014.1"/>
</dbReference>
<dbReference type="PATRIC" id="fig|1423820.4.peg.267"/>
<dbReference type="SMART" id="SM00731">
    <property type="entry name" value="SprT"/>
    <property type="match status" value="1"/>
</dbReference>
<proteinExistence type="predicted"/>
<gene>
    <name evidence="2" type="ORF">FC64_GL000265</name>
</gene>
<dbReference type="Pfam" id="PF10263">
    <property type="entry name" value="SprT-like"/>
    <property type="match status" value="1"/>
</dbReference>
<protein>
    <submittedName>
        <fullName evidence="2">Metallopeptidase, SprT family</fullName>
    </submittedName>
</protein>
<organism evidence="2 3">
    <name type="scientific">Ligilactobacillus araffinosus DSM 20653</name>
    <dbReference type="NCBI Taxonomy" id="1423820"/>
    <lineage>
        <taxon>Bacteria</taxon>
        <taxon>Bacillati</taxon>
        <taxon>Bacillota</taxon>
        <taxon>Bacilli</taxon>
        <taxon>Lactobacillales</taxon>
        <taxon>Lactobacillaceae</taxon>
        <taxon>Ligilactobacillus</taxon>
    </lineage>
</organism>
<accession>A0A0R1ZDI5</accession>
<sequence>MTNQELQRLIERISIESFQVRFRHTASFNSRLRSTGGRYMLETHNIEINPHIATDYPPEILVGVIKHELCHYHLHLNHCGYQHRNRDFKVLLQKVGGSRYSPSSLRPDPQIVYECRQCHKRYYRQRHFNIQKYCCSRCGGHLKLISK</sequence>
<comment type="caution">
    <text evidence="2">The sequence shown here is derived from an EMBL/GenBank/DDBJ whole genome shotgun (WGS) entry which is preliminary data.</text>
</comment>
<name>A0A0R1ZDI5_9LACO</name>
<dbReference type="EMBL" id="AYYZ01000014">
    <property type="protein sequence ID" value="KRM52801.1"/>
    <property type="molecule type" value="Genomic_DNA"/>
</dbReference>
<keyword evidence="3" id="KW-1185">Reference proteome</keyword>
<evidence type="ECO:0000313" key="2">
    <source>
        <dbReference type="EMBL" id="KRM52801.1"/>
    </source>
</evidence>
<dbReference type="GO" id="GO:0006950">
    <property type="term" value="P:response to stress"/>
    <property type="evidence" value="ECO:0007669"/>
    <property type="project" value="UniProtKB-ARBA"/>
</dbReference>
<dbReference type="InterPro" id="IPR006640">
    <property type="entry name" value="SprT-like_domain"/>
</dbReference>
<dbReference type="Proteomes" id="UP000051291">
    <property type="component" value="Unassembled WGS sequence"/>
</dbReference>